<dbReference type="SUPFAM" id="SSF50891">
    <property type="entry name" value="Cyclophilin-like"/>
    <property type="match status" value="1"/>
</dbReference>
<protein>
    <submittedName>
        <fullName evidence="1">Uncharacterized protein</fullName>
    </submittedName>
</protein>
<evidence type="ECO:0000313" key="2">
    <source>
        <dbReference type="Proteomes" id="UP000694417"/>
    </source>
</evidence>
<sequence length="68" mass="7905">MGSPERKYPIVFFDIAIKNEHLGRVSFELFADKIPKIGGDFTYLKKKRSITDVFCKANILGNKWNREL</sequence>
<dbReference type="AlphaFoldDB" id="A0A8D2HQ46"/>
<proteinExistence type="predicted"/>
<dbReference type="Proteomes" id="UP000694417">
    <property type="component" value="Unplaced"/>
</dbReference>
<dbReference type="Gene3D" id="2.40.100.10">
    <property type="entry name" value="Cyclophilin-like"/>
    <property type="match status" value="1"/>
</dbReference>
<keyword evidence="2" id="KW-1185">Reference proteome</keyword>
<evidence type="ECO:0000313" key="1">
    <source>
        <dbReference type="Ensembl" id="ENSUPAP00010016997.1"/>
    </source>
</evidence>
<organism evidence="1 2">
    <name type="scientific">Urocitellus parryii</name>
    <name type="common">Arctic ground squirrel</name>
    <name type="synonym">Spermophilus parryii</name>
    <dbReference type="NCBI Taxonomy" id="9999"/>
    <lineage>
        <taxon>Eukaryota</taxon>
        <taxon>Metazoa</taxon>
        <taxon>Chordata</taxon>
        <taxon>Craniata</taxon>
        <taxon>Vertebrata</taxon>
        <taxon>Euteleostomi</taxon>
        <taxon>Mammalia</taxon>
        <taxon>Eutheria</taxon>
        <taxon>Euarchontoglires</taxon>
        <taxon>Glires</taxon>
        <taxon>Rodentia</taxon>
        <taxon>Sciuromorpha</taxon>
        <taxon>Sciuridae</taxon>
        <taxon>Xerinae</taxon>
        <taxon>Marmotini</taxon>
        <taxon>Urocitellus</taxon>
    </lineage>
</organism>
<accession>A0A8D2HQ46</accession>
<dbReference type="InterPro" id="IPR029000">
    <property type="entry name" value="Cyclophilin-like_dom_sf"/>
</dbReference>
<reference evidence="1" key="2">
    <citation type="submission" date="2025-09" db="UniProtKB">
        <authorList>
            <consortium name="Ensembl"/>
        </authorList>
    </citation>
    <scope>IDENTIFICATION</scope>
</reference>
<dbReference type="Ensembl" id="ENSUPAT00010019374.1">
    <property type="protein sequence ID" value="ENSUPAP00010016997.1"/>
    <property type="gene ID" value="ENSUPAG00010013541.1"/>
</dbReference>
<reference evidence="1" key="1">
    <citation type="submission" date="2025-08" db="UniProtKB">
        <authorList>
            <consortium name="Ensembl"/>
        </authorList>
    </citation>
    <scope>IDENTIFICATION</scope>
</reference>
<name>A0A8D2HQ46_UROPR</name>